<dbReference type="InterPro" id="IPR011652">
    <property type="entry name" value="MORN_2"/>
</dbReference>
<dbReference type="EMBL" id="BMEC01000005">
    <property type="protein sequence ID" value="GGC33743.1"/>
    <property type="molecule type" value="Genomic_DNA"/>
</dbReference>
<proteinExistence type="predicted"/>
<protein>
    <recommendedName>
        <fullName evidence="3">Toxin-antitoxin system YwqK family antitoxin</fullName>
    </recommendedName>
</protein>
<reference evidence="2" key="1">
    <citation type="journal article" date="2019" name="Int. J. Syst. Evol. Microbiol.">
        <title>The Global Catalogue of Microorganisms (GCM) 10K type strain sequencing project: providing services to taxonomists for standard genome sequencing and annotation.</title>
        <authorList>
            <consortium name="The Broad Institute Genomics Platform"/>
            <consortium name="The Broad Institute Genome Sequencing Center for Infectious Disease"/>
            <person name="Wu L."/>
            <person name="Ma J."/>
        </authorList>
    </citation>
    <scope>NUCLEOTIDE SEQUENCE [LARGE SCALE GENOMIC DNA]</scope>
    <source>
        <strain evidence="2">CGMCC 1.10832</strain>
    </source>
</reference>
<accession>A0ABQ1M4Z3</accession>
<sequence length="269" mass="31521">MDIFFKWLLLIFIKLFLGSCSPVEKKYYSSGKIAYEYNLENGKKDGIALKYYESGELMQKSNYINGVKVGKSITYYKNGKEKYNANFVNNKQHGWAFYYDSLGNLMAKQKFGEGHLDGEFEEYYTSGELLSKGTNNYKKATKVMYGYFPNGDPRGYVFERNDSLIYSKTFNDEGYIIKTYYTIRMKKEDDNMLSFVLEKSIIPEDEISVEVVFRENTMNVDEFRFRSDGYKVCVARDRFKNKDSISGRFCELIKEDQSYQGCNEFSFDL</sequence>
<evidence type="ECO:0000313" key="2">
    <source>
        <dbReference type="Proteomes" id="UP000636010"/>
    </source>
</evidence>
<evidence type="ECO:0008006" key="3">
    <source>
        <dbReference type="Google" id="ProtNLM"/>
    </source>
</evidence>
<comment type="caution">
    <text evidence="1">The sequence shown here is derived from an EMBL/GenBank/DDBJ whole genome shotgun (WGS) entry which is preliminary data.</text>
</comment>
<gene>
    <name evidence="1" type="ORF">GCM10011506_18970</name>
</gene>
<name>A0ABQ1M4Z3_9BACT</name>
<dbReference type="RefSeq" id="WP_188462707.1">
    <property type="nucleotide sequence ID" value="NZ_BAABHU010000005.1"/>
</dbReference>
<keyword evidence="2" id="KW-1185">Reference proteome</keyword>
<organism evidence="1 2">
    <name type="scientific">Marivirga lumbricoides</name>
    <dbReference type="NCBI Taxonomy" id="1046115"/>
    <lineage>
        <taxon>Bacteria</taxon>
        <taxon>Pseudomonadati</taxon>
        <taxon>Bacteroidota</taxon>
        <taxon>Cytophagia</taxon>
        <taxon>Cytophagales</taxon>
        <taxon>Marivirgaceae</taxon>
        <taxon>Marivirga</taxon>
    </lineage>
</organism>
<dbReference type="Pfam" id="PF07661">
    <property type="entry name" value="MORN_2"/>
    <property type="match status" value="3"/>
</dbReference>
<dbReference type="Proteomes" id="UP000636010">
    <property type="component" value="Unassembled WGS sequence"/>
</dbReference>
<evidence type="ECO:0000313" key="1">
    <source>
        <dbReference type="EMBL" id="GGC33743.1"/>
    </source>
</evidence>
<dbReference type="SUPFAM" id="SSF82185">
    <property type="entry name" value="Histone H3 K4-specific methyltransferase SET7/9 N-terminal domain"/>
    <property type="match status" value="1"/>
</dbReference>
<dbReference type="Gene3D" id="2.20.110.10">
    <property type="entry name" value="Histone H3 K4-specific methyltransferase SET7/9 N-terminal domain"/>
    <property type="match status" value="2"/>
</dbReference>